<comment type="caution">
    <text evidence="1">The sequence shown here is derived from an EMBL/GenBank/DDBJ whole genome shotgun (WGS) entry which is preliminary data.</text>
</comment>
<keyword evidence="2" id="KW-1185">Reference proteome</keyword>
<proteinExistence type="predicted"/>
<evidence type="ECO:0000313" key="2">
    <source>
        <dbReference type="Proteomes" id="UP000821845"/>
    </source>
</evidence>
<name>A0ACB7TIT7_HYAAI</name>
<sequence length="529" mass="59500">MRSHGIFKLPGRKTLHAYIGIQNSETGFTELVEARLKAELENLKAPQPRMCSLIIDEMRIKEKLQYNKQQDCFVGQADTSLPNASNGLVLANSLLCFLVSGLSSSYRIPVGYFFTKGLTGTQLHELTVIIMKKVESCGFRIIRLVTDNHKVNVQAMRLLRNGIITHRTEHPCDPDRPLFMSFDPCHVLKNVRSQFLAHDIGPKGEISASYVKDVYELQKNLNVKPVRYLSRKHVFPNNIEKMNVVRAIQLISPAVTAVLQHLMEQAGHTCHISFASAGPTITFMKNFYRWFVLHDTSNTVQHLRQKFPDVKEYDSTEDARLEWLEVTMPMYLHELKTRCTHPREFLTKETYEAFLTTTYSTVACVKHLLSVENFAFVLTRKLNSDPIESLFGTLRRSAGCNDALDVRAALSGLQKVLKIGIAASNPLSNVAHSEPATMSLTVSEKPETSVQPHSQLGRVALNVLQRLKTTVLPVYMPSLQISATVYVGGYIVRVISEQMNCENCVAIASKPLTNQPLQLFTRSQDRGGL</sequence>
<reference evidence="1" key="1">
    <citation type="submission" date="2020-05" db="EMBL/GenBank/DDBJ databases">
        <title>Large-scale comparative analyses of tick genomes elucidate their genetic diversity and vector capacities.</title>
        <authorList>
            <person name="Jia N."/>
            <person name="Wang J."/>
            <person name="Shi W."/>
            <person name="Du L."/>
            <person name="Sun Y."/>
            <person name="Zhan W."/>
            <person name="Jiang J."/>
            <person name="Wang Q."/>
            <person name="Zhang B."/>
            <person name="Ji P."/>
            <person name="Sakyi L.B."/>
            <person name="Cui X."/>
            <person name="Yuan T."/>
            <person name="Jiang B."/>
            <person name="Yang W."/>
            <person name="Lam T.T.-Y."/>
            <person name="Chang Q."/>
            <person name="Ding S."/>
            <person name="Wang X."/>
            <person name="Zhu J."/>
            <person name="Ruan X."/>
            <person name="Zhao L."/>
            <person name="Wei J."/>
            <person name="Que T."/>
            <person name="Du C."/>
            <person name="Cheng J."/>
            <person name="Dai P."/>
            <person name="Han X."/>
            <person name="Huang E."/>
            <person name="Gao Y."/>
            <person name="Liu J."/>
            <person name="Shao H."/>
            <person name="Ye R."/>
            <person name="Li L."/>
            <person name="Wei W."/>
            <person name="Wang X."/>
            <person name="Wang C."/>
            <person name="Yang T."/>
            <person name="Huo Q."/>
            <person name="Li W."/>
            <person name="Guo W."/>
            <person name="Chen H."/>
            <person name="Zhou L."/>
            <person name="Ni X."/>
            <person name="Tian J."/>
            <person name="Zhou Y."/>
            <person name="Sheng Y."/>
            <person name="Liu T."/>
            <person name="Pan Y."/>
            <person name="Xia L."/>
            <person name="Li J."/>
            <person name="Zhao F."/>
            <person name="Cao W."/>
        </authorList>
    </citation>
    <scope>NUCLEOTIDE SEQUENCE</scope>
    <source>
        <strain evidence="1">Hyas-2018</strain>
    </source>
</reference>
<dbReference type="EMBL" id="CM023481">
    <property type="protein sequence ID" value="KAH6946026.1"/>
    <property type="molecule type" value="Genomic_DNA"/>
</dbReference>
<dbReference type="Proteomes" id="UP000821845">
    <property type="component" value="Chromosome 1"/>
</dbReference>
<gene>
    <name evidence="1" type="ORF">HPB50_011165</name>
</gene>
<protein>
    <submittedName>
        <fullName evidence="1">Uncharacterized protein</fullName>
    </submittedName>
</protein>
<evidence type="ECO:0000313" key="1">
    <source>
        <dbReference type="EMBL" id="KAH6946026.1"/>
    </source>
</evidence>
<accession>A0ACB7TIT7</accession>
<organism evidence="1 2">
    <name type="scientific">Hyalomma asiaticum</name>
    <name type="common">Tick</name>
    <dbReference type="NCBI Taxonomy" id="266040"/>
    <lineage>
        <taxon>Eukaryota</taxon>
        <taxon>Metazoa</taxon>
        <taxon>Ecdysozoa</taxon>
        <taxon>Arthropoda</taxon>
        <taxon>Chelicerata</taxon>
        <taxon>Arachnida</taxon>
        <taxon>Acari</taxon>
        <taxon>Parasitiformes</taxon>
        <taxon>Ixodida</taxon>
        <taxon>Ixodoidea</taxon>
        <taxon>Ixodidae</taxon>
        <taxon>Hyalomminae</taxon>
        <taxon>Hyalomma</taxon>
    </lineage>
</organism>